<evidence type="ECO:0000259" key="1">
    <source>
        <dbReference type="PROSITE" id="PS51819"/>
    </source>
</evidence>
<protein>
    <submittedName>
        <fullName evidence="2">VOC family protein</fullName>
    </submittedName>
</protein>
<gene>
    <name evidence="2" type="ORF">P9847_15175</name>
</gene>
<comment type="caution">
    <text evidence="2">The sequence shown here is derived from an EMBL/GenBank/DDBJ whole genome shotgun (WGS) entry which is preliminary data.</text>
</comment>
<keyword evidence="3" id="KW-1185">Reference proteome</keyword>
<dbReference type="Pfam" id="PF00903">
    <property type="entry name" value="Glyoxalase"/>
    <property type="match status" value="1"/>
</dbReference>
<dbReference type="InterPro" id="IPR037523">
    <property type="entry name" value="VOC_core"/>
</dbReference>
<evidence type="ECO:0000313" key="3">
    <source>
        <dbReference type="Proteomes" id="UP001343257"/>
    </source>
</evidence>
<reference evidence="2 3" key="1">
    <citation type="submission" date="2023-03" db="EMBL/GenBank/DDBJ databases">
        <title>Bacillus Genome Sequencing.</title>
        <authorList>
            <person name="Dunlap C."/>
        </authorList>
    </citation>
    <scope>NUCLEOTIDE SEQUENCE [LARGE SCALE GENOMIC DNA]</scope>
    <source>
        <strain evidence="2 3">NRS-52</strain>
    </source>
</reference>
<dbReference type="Gene3D" id="3.10.180.10">
    <property type="entry name" value="2,3-Dihydroxybiphenyl 1,2-Dioxygenase, domain 1"/>
    <property type="match status" value="1"/>
</dbReference>
<dbReference type="EMBL" id="JARTLD010000036">
    <property type="protein sequence ID" value="MED5018649.1"/>
    <property type="molecule type" value="Genomic_DNA"/>
</dbReference>
<sequence>MNSICVISIFVTDMDEARNFYCNKLGFNISKEYSEDLVRLKHDMLPLLLYKVDQPVVMNYPLQAQVVPGLQTDNLVDTITDLTSKGIEVIYTSPQQCPAGIYSAFRDPFGNVIELIEFDNS</sequence>
<dbReference type="InterPro" id="IPR004360">
    <property type="entry name" value="Glyas_Fos-R_dOase_dom"/>
</dbReference>
<dbReference type="PROSITE" id="PS51819">
    <property type="entry name" value="VOC"/>
    <property type="match status" value="1"/>
</dbReference>
<dbReference type="Proteomes" id="UP001343257">
    <property type="component" value="Unassembled WGS sequence"/>
</dbReference>
<dbReference type="RefSeq" id="WP_328279068.1">
    <property type="nucleotide sequence ID" value="NZ_JARTLD010000036.1"/>
</dbReference>
<dbReference type="SUPFAM" id="SSF54593">
    <property type="entry name" value="Glyoxalase/Bleomycin resistance protein/Dihydroxybiphenyl dioxygenase"/>
    <property type="match status" value="1"/>
</dbReference>
<evidence type="ECO:0000313" key="2">
    <source>
        <dbReference type="EMBL" id="MED5018649.1"/>
    </source>
</evidence>
<proteinExistence type="predicted"/>
<name>A0ABU6PWC1_9BACL</name>
<dbReference type="PANTHER" id="PTHR36437">
    <property type="entry name" value="GLYOXALASE/BLEOMYCIN RESISTANCE PROTEIN/DIOXYGENASE"/>
    <property type="match status" value="1"/>
</dbReference>
<dbReference type="PANTHER" id="PTHR36437:SF2">
    <property type="entry name" value="GLYOXALASE_BLEOMYCIN RESISTANCE PROTEIN_DIOXYGENASE"/>
    <property type="match status" value="1"/>
</dbReference>
<feature type="domain" description="VOC" evidence="1">
    <location>
        <begin position="3"/>
        <end position="118"/>
    </location>
</feature>
<accession>A0ABU6PWC1</accession>
<dbReference type="InterPro" id="IPR029068">
    <property type="entry name" value="Glyas_Bleomycin-R_OHBP_Dase"/>
</dbReference>
<organism evidence="2 3">
    <name type="scientific">Paenibacillus chibensis</name>
    <dbReference type="NCBI Taxonomy" id="59846"/>
    <lineage>
        <taxon>Bacteria</taxon>
        <taxon>Bacillati</taxon>
        <taxon>Bacillota</taxon>
        <taxon>Bacilli</taxon>
        <taxon>Bacillales</taxon>
        <taxon>Paenibacillaceae</taxon>
        <taxon>Paenibacillus</taxon>
    </lineage>
</organism>